<evidence type="ECO:0000256" key="4">
    <source>
        <dbReference type="ARBA" id="ARBA00022723"/>
    </source>
</evidence>
<keyword evidence="8" id="KW-0732">Signal</keyword>
<feature type="signal peptide" evidence="8">
    <location>
        <begin position="1"/>
        <end position="18"/>
    </location>
</feature>
<dbReference type="Gene3D" id="1.10.489.10">
    <property type="entry name" value="Chloroperoxidase-like"/>
    <property type="match status" value="1"/>
</dbReference>
<evidence type="ECO:0000256" key="5">
    <source>
        <dbReference type="ARBA" id="ARBA00023002"/>
    </source>
</evidence>
<dbReference type="SUPFAM" id="SSF47571">
    <property type="entry name" value="Cloroperoxidase"/>
    <property type="match status" value="1"/>
</dbReference>
<evidence type="ECO:0000256" key="1">
    <source>
        <dbReference type="ARBA" id="ARBA00001970"/>
    </source>
</evidence>
<dbReference type="InterPro" id="IPR036851">
    <property type="entry name" value="Chloroperoxidase-like_sf"/>
</dbReference>
<dbReference type="Pfam" id="PF01328">
    <property type="entry name" value="Peroxidase_2"/>
    <property type="match status" value="1"/>
</dbReference>
<evidence type="ECO:0000256" key="3">
    <source>
        <dbReference type="ARBA" id="ARBA00022617"/>
    </source>
</evidence>
<dbReference type="PANTHER" id="PTHR33577">
    <property type="entry name" value="STERIGMATOCYSTIN BIOSYNTHESIS PEROXIDASE STCC-RELATED"/>
    <property type="match status" value="1"/>
</dbReference>
<dbReference type="InterPro" id="IPR000028">
    <property type="entry name" value="Chloroperoxidase"/>
</dbReference>
<dbReference type="PANTHER" id="PTHR33577:SF18">
    <property type="entry name" value="HEME HALOPEROXIDASE FAMILY PROFILE DOMAIN-CONTAINING PROTEIN"/>
    <property type="match status" value="1"/>
</dbReference>
<protein>
    <recommendedName>
        <fullName evidence="9">Heme haloperoxidase family profile domain-containing protein</fullName>
    </recommendedName>
</protein>
<evidence type="ECO:0000256" key="2">
    <source>
        <dbReference type="ARBA" id="ARBA00022559"/>
    </source>
</evidence>
<evidence type="ECO:0000256" key="7">
    <source>
        <dbReference type="ARBA" id="ARBA00025795"/>
    </source>
</evidence>
<dbReference type="EMBL" id="JASNQZ010000012">
    <property type="protein sequence ID" value="KAL0948793.1"/>
    <property type="molecule type" value="Genomic_DNA"/>
</dbReference>
<keyword evidence="2" id="KW-0575">Peroxidase</keyword>
<evidence type="ECO:0000313" key="10">
    <source>
        <dbReference type="EMBL" id="KAL0948793.1"/>
    </source>
</evidence>
<sequence length="258" mass="28654">MFVVSRLVLLSTAVLVAAGVVAVSQSLNAQSAFQAPVNDEHPFVRPKAGDDRSPCPALNTLANHGYLPHNGRGISHSQLFNSLREGFGLSHTLATLLTFGSYTLLRQAPPLSLLDISRHGGVEHNCSLAHRDIMQVDYEYPPMNLDSCLMQKLVAESQDGEFLDVEDVARARVRRESAPEYKNAPLDALHAEIARGEMSLVLGIFGDGKRISLDVLKDWFENERFPEGWKPEGPQGFFKTFTTARKIRDEMNRIRKQG</sequence>
<gene>
    <name evidence="10" type="ORF">HGRIS_008923</name>
</gene>
<organism evidence="10 11">
    <name type="scientific">Hohenbuehelia grisea</name>
    <dbReference type="NCBI Taxonomy" id="104357"/>
    <lineage>
        <taxon>Eukaryota</taxon>
        <taxon>Fungi</taxon>
        <taxon>Dikarya</taxon>
        <taxon>Basidiomycota</taxon>
        <taxon>Agaricomycotina</taxon>
        <taxon>Agaricomycetes</taxon>
        <taxon>Agaricomycetidae</taxon>
        <taxon>Agaricales</taxon>
        <taxon>Pleurotineae</taxon>
        <taxon>Pleurotaceae</taxon>
        <taxon>Hohenbuehelia</taxon>
    </lineage>
</organism>
<keyword evidence="5" id="KW-0560">Oxidoreductase</keyword>
<comment type="caution">
    <text evidence="10">The sequence shown here is derived from an EMBL/GenBank/DDBJ whole genome shotgun (WGS) entry which is preliminary data.</text>
</comment>
<feature type="domain" description="Heme haloperoxidase family profile" evidence="9">
    <location>
        <begin position="39"/>
        <end position="253"/>
    </location>
</feature>
<accession>A0ABR3IZX6</accession>
<name>A0ABR3IZX6_9AGAR</name>
<evidence type="ECO:0000256" key="8">
    <source>
        <dbReference type="SAM" id="SignalP"/>
    </source>
</evidence>
<dbReference type="PROSITE" id="PS51405">
    <property type="entry name" value="HEME_HALOPEROXIDASE"/>
    <property type="match status" value="1"/>
</dbReference>
<proteinExistence type="inferred from homology"/>
<keyword evidence="11" id="KW-1185">Reference proteome</keyword>
<feature type="chain" id="PRO_5046817289" description="Heme haloperoxidase family profile domain-containing protein" evidence="8">
    <location>
        <begin position="19"/>
        <end position="258"/>
    </location>
</feature>
<reference evidence="11" key="1">
    <citation type="submission" date="2024-06" db="EMBL/GenBank/DDBJ databases">
        <title>Multi-omics analyses provide insights into the biosynthesis of the anticancer antibiotic pleurotin in Hohenbuehelia grisea.</title>
        <authorList>
            <person name="Weaver J.A."/>
            <person name="Alberti F."/>
        </authorList>
    </citation>
    <scope>NUCLEOTIDE SEQUENCE [LARGE SCALE GENOMIC DNA]</scope>
    <source>
        <strain evidence="11">T-177</strain>
    </source>
</reference>
<comment type="cofactor">
    <cofactor evidence="1">
        <name>heme b</name>
        <dbReference type="ChEBI" id="CHEBI:60344"/>
    </cofactor>
</comment>
<keyword evidence="4" id="KW-0479">Metal-binding</keyword>
<evidence type="ECO:0000259" key="9">
    <source>
        <dbReference type="PROSITE" id="PS51405"/>
    </source>
</evidence>
<evidence type="ECO:0000256" key="6">
    <source>
        <dbReference type="ARBA" id="ARBA00023004"/>
    </source>
</evidence>
<dbReference type="Proteomes" id="UP001556367">
    <property type="component" value="Unassembled WGS sequence"/>
</dbReference>
<evidence type="ECO:0000313" key="11">
    <source>
        <dbReference type="Proteomes" id="UP001556367"/>
    </source>
</evidence>
<keyword evidence="6" id="KW-0408">Iron</keyword>
<comment type="similarity">
    <text evidence="7">Belongs to the chloroperoxidase family.</text>
</comment>
<keyword evidence="3" id="KW-0349">Heme</keyword>